<dbReference type="Pfam" id="PF10145">
    <property type="entry name" value="PhageMin_Tail"/>
    <property type="match status" value="1"/>
</dbReference>
<dbReference type="EMBL" id="QAMZ01000053">
    <property type="protein sequence ID" value="PWL51758.1"/>
    <property type="molecule type" value="Genomic_DNA"/>
</dbReference>
<evidence type="ECO:0000259" key="3">
    <source>
        <dbReference type="Pfam" id="PF10145"/>
    </source>
</evidence>
<keyword evidence="1" id="KW-1188">Viral release from host cell</keyword>
<evidence type="ECO:0000256" key="2">
    <source>
        <dbReference type="SAM" id="Coils"/>
    </source>
</evidence>
<evidence type="ECO:0000256" key="1">
    <source>
        <dbReference type="ARBA" id="ARBA00022612"/>
    </source>
</evidence>
<name>A0A316M2G4_9CLOT</name>
<dbReference type="AlphaFoldDB" id="A0A316M2G4"/>
<feature type="domain" description="Phage tail tape measure protein" evidence="3">
    <location>
        <begin position="231"/>
        <end position="468"/>
    </location>
</feature>
<evidence type="ECO:0000313" key="4">
    <source>
        <dbReference type="EMBL" id="PWL51758.1"/>
    </source>
</evidence>
<proteinExistence type="predicted"/>
<reference evidence="4 5" key="1">
    <citation type="submission" date="2018-03" db="EMBL/GenBank/DDBJ databases">
        <title>The uncultured portion of the human microbiome is neutrally assembled.</title>
        <authorList>
            <person name="Jeraldo P."/>
            <person name="Boardman L."/>
            <person name="White B.A."/>
            <person name="Nelson H."/>
            <person name="Goldenfeld N."/>
            <person name="Chia N."/>
        </authorList>
    </citation>
    <scope>NUCLEOTIDE SEQUENCE [LARGE SCALE GENOMIC DNA]</scope>
    <source>
        <strain evidence="4">CIM:MAG 903</strain>
    </source>
</reference>
<dbReference type="InterPro" id="IPR010090">
    <property type="entry name" value="Phage_tape_meas"/>
</dbReference>
<organism evidence="4 5">
    <name type="scientific">Clostridium cadaveris</name>
    <dbReference type="NCBI Taxonomy" id="1529"/>
    <lineage>
        <taxon>Bacteria</taxon>
        <taxon>Bacillati</taxon>
        <taxon>Bacillota</taxon>
        <taxon>Clostridia</taxon>
        <taxon>Eubacteriales</taxon>
        <taxon>Clostridiaceae</taxon>
        <taxon>Clostridium</taxon>
    </lineage>
</organism>
<gene>
    <name evidence="4" type="ORF">DBY38_12490</name>
</gene>
<accession>A0A316M2G4</accession>
<dbReference type="NCBIfam" id="TIGR01760">
    <property type="entry name" value="tape_meas_TP901"/>
    <property type="match status" value="1"/>
</dbReference>
<dbReference type="PANTHER" id="PTHR37813">
    <property type="entry name" value="FELS-2 PROPHAGE PROTEIN"/>
    <property type="match status" value="1"/>
</dbReference>
<feature type="coiled-coil region" evidence="2">
    <location>
        <begin position="76"/>
        <end position="152"/>
    </location>
</feature>
<protein>
    <submittedName>
        <fullName evidence="4">Phage tail tape measure protein</fullName>
    </submittedName>
</protein>
<sequence length="1061" mass="115081">MRPIAEDLGSIYSSIDLRLNKFESGITKAIQSFYKLQTNTEKSSSIMDKSVYTATNNIAKSYKLWEKANDGIGTSMEGAKKKTDSLKQQISLLDKEISKSDKTLEDIEKQCGINSKEAEEYRSHVLDLKLSHADLSNELKDTERQLNTFSGKMELCGKEFDKIDQKLSKVKKVGSTLNDVGNTLTMGVTVPVIGAGTAVSKLAMNFETGVAKITTVADMTKISVDQISSGIKNLSNQTGISTADLNASLYDTISAGVDTADAMNFLTDATKLAKAGFADTGGTIDVLTSILNAYGLKASETTRISDLLIQSQNLGKLTVGQLSTAMGRVIPTAKSANVAIDQLSTAYVEMTKKGVSVEESTTYINSMFAELSKTGSKTDKVLRQVAKKSFRELMSSGKSVGDVLAILEEYAKKNKIALGDLFGSSEAAKAGLILVNDSGKDFNKTLKDLQSSTGITEESFQKVSDTTQERFTKAMNKAKNSAMELGAKLLPIVEKGITLFSDLTDKFNSLSPATQETILKLALYSATLGPAMKLTGGTINMVSGLVGMISKLGAALGVFKGVGAATAAVEGLGTAASVAGGTAGVGGLVTSLGGAIATAFPWAAGAAVIAGGAYAVYKAFNEDAVPAVDLFADKVEATAESVKSANNDMGNSIETTTTKISDSTKNAVQAYLDMDKSCKDSIFSLYTDSTVITEDIKNDTMGKITEMKETVINGYKDQKDKSITELTELFANSKEITETEQQELIKKQEEYYRQKKLEMDIYEKQANDILIKSLNDKASITDEEARTLYDIQNRMKTNAVKALSDQAVESEIILTRMKDYDTRITTEQCAEHVKQINDKRDKVVEIANDEYERHIESIIRSRDVSKTISEEQADKLIEEAKRQRDGIVENAEWTRQESLDKIKGMNKDIYDQVDTNTGEVLSLWGRLKNWWNEWNPKGKTFSYTIKSSGGAGGGSLMSGQAMAYASGTSALGLSRDVVTTMNERGYELYQLNRGDRIWNNQASEAIVIETAKQVAREVVKEFSNPNGGDIIIPINIAGEKLDEIIVPRVSNKLAVSTKSRR</sequence>
<dbReference type="PANTHER" id="PTHR37813:SF1">
    <property type="entry name" value="FELS-2 PROPHAGE PROTEIN"/>
    <property type="match status" value="1"/>
</dbReference>
<keyword evidence="2" id="KW-0175">Coiled coil</keyword>
<evidence type="ECO:0000313" key="5">
    <source>
        <dbReference type="Proteomes" id="UP000246114"/>
    </source>
</evidence>
<dbReference type="Proteomes" id="UP000246114">
    <property type="component" value="Unassembled WGS sequence"/>
</dbReference>
<comment type="caution">
    <text evidence="4">The sequence shown here is derived from an EMBL/GenBank/DDBJ whole genome shotgun (WGS) entry which is preliminary data.</text>
</comment>